<feature type="compositionally biased region" description="Basic and acidic residues" evidence="1">
    <location>
        <begin position="206"/>
        <end position="225"/>
    </location>
</feature>
<protein>
    <submittedName>
        <fullName evidence="2">Uncharacterized protein</fullName>
    </submittedName>
</protein>
<dbReference type="GO" id="GO:0005737">
    <property type="term" value="C:cytoplasm"/>
    <property type="evidence" value="ECO:0000318"/>
    <property type="project" value="GO_Central"/>
</dbReference>
<feature type="compositionally biased region" description="Basic residues" evidence="1">
    <location>
        <begin position="194"/>
        <end position="204"/>
    </location>
</feature>
<dbReference type="GO" id="GO:0061630">
    <property type="term" value="F:ubiquitin protein ligase activity"/>
    <property type="evidence" value="ECO:0000318"/>
    <property type="project" value="GO_Central"/>
</dbReference>
<dbReference type="GO" id="GO:0000151">
    <property type="term" value="C:ubiquitin ligase complex"/>
    <property type="evidence" value="ECO:0000318"/>
    <property type="project" value="GO_Central"/>
</dbReference>
<dbReference type="Proteomes" id="UP000005239">
    <property type="component" value="Unassembled WGS sequence"/>
</dbReference>
<dbReference type="GO" id="GO:0006511">
    <property type="term" value="P:ubiquitin-dependent protein catabolic process"/>
    <property type="evidence" value="ECO:0000318"/>
    <property type="project" value="GO_Central"/>
</dbReference>
<feature type="region of interest" description="Disordered" evidence="1">
    <location>
        <begin position="29"/>
        <end position="51"/>
    </location>
</feature>
<feature type="region of interest" description="Disordered" evidence="1">
    <location>
        <begin position="174"/>
        <end position="235"/>
    </location>
</feature>
<organism evidence="2 3">
    <name type="scientific">Pristionchus pacificus</name>
    <name type="common">Parasitic nematode worm</name>
    <dbReference type="NCBI Taxonomy" id="54126"/>
    <lineage>
        <taxon>Eukaryota</taxon>
        <taxon>Metazoa</taxon>
        <taxon>Ecdysozoa</taxon>
        <taxon>Nematoda</taxon>
        <taxon>Chromadorea</taxon>
        <taxon>Rhabditida</taxon>
        <taxon>Rhabditina</taxon>
        <taxon>Diplogasteromorpha</taxon>
        <taxon>Diplogasteroidea</taxon>
        <taxon>Neodiplogasteridae</taxon>
        <taxon>Pristionchus</taxon>
    </lineage>
</organism>
<dbReference type="EnsemblMetazoa" id="PPA37782.1">
    <property type="protein sequence ID" value="PPA37782.1"/>
    <property type="gene ID" value="WBGene00276151"/>
</dbReference>
<dbReference type="GO" id="GO:0031624">
    <property type="term" value="F:ubiquitin conjugating enzyme binding"/>
    <property type="evidence" value="ECO:0000318"/>
    <property type="project" value="GO_Central"/>
</dbReference>
<evidence type="ECO:0000256" key="1">
    <source>
        <dbReference type="SAM" id="MobiDB-lite"/>
    </source>
</evidence>
<reference evidence="2" key="2">
    <citation type="submission" date="2022-06" db="UniProtKB">
        <authorList>
            <consortium name="EnsemblMetazoa"/>
        </authorList>
    </citation>
    <scope>IDENTIFICATION</scope>
    <source>
        <strain evidence="2">PS312</strain>
    </source>
</reference>
<gene>
    <name evidence="2" type="primary">WBGene00276151</name>
</gene>
<keyword evidence="3" id="KW-1185">Reference proteome</keyword>
<accession>A0A8R1YXH7</accession>
<name>A0A2A6CSL6_PRIPA</name>
<dbReference type="AlphaFoldDB" id="A0A2A6CSL6"/>
<accession>A0A2A6CSL6</accession>
<evidence type="ECO:0000313" key="3">
    <source>
        <dbReference type="Proteomes" id="UP000005239"/>
    </source>
</evidence>
<evidence type="ECO:0000313" key="2">
    <source>
        <dbReference type="EnsemblMetazoa" id="PPA37782.1"/>
    </source>
</evidence>
<feature type="compositionally biased region" description="Basic and acidic residues" evidence="1">
    <location>
        <begin position="41"/>
        <end position="51"/>
    </location>
</feature>
<sequence length="1090" mass="124987">YKGVPSVKFERVFTRFVLVLRSKPLVMGKKSGDEEYSQGGDYEKDSRRARKREEEAKAHHIWYERTGPSVIIRSQLGGTRTSFEAEDAFDISCDNVPHSLNKGKRWEKAQNAEQILYEQNSSGRTSFVDASVPGYPSRLLIIDPTVVGHEQLIGNKGGVNKYVEVEDGEISVRKAKSTRTNISSLQSNEGPGPRLKKNRHRARTVKGGEKEEEGVHSDPSEEGQHTRYSTLEVKKRDPKSVERSWRWCQTQRSYKQGWTRKPAADHVLDWYSEHQDALEDELDAFYEEQLDSEEPLRLPDLREKNVEKLPEMTPKEEKEDEFPLRETKLQRRQRREKVMAELEEQEYRDRIIEIRPSLTAQHMEDVFVKAKEHFDKVKVGDCLPVFPRTIIIHKEESEKILGTKMNRCTFVAASNVPGEVNLYSAPRFCCSAIPPLAQPVDGWQSHARNELERLAIGESDRSVPSSSLFECPLCKKTEETEELGDAVVIKHPHLFSFSCGHVACLSCWLAHAKQNARAHSTSITCVNPHCGLTSCVSEAAAIFSDGTLGIFRDFWWDSLCDQEGSVPCYACPRLLIPLKSSYTAAALCVCGARTCKRCGLREHLPLSCSLYSQWAAMNIREGFQRPKAPHIRNPHRHLTPREKTWLKNCYICGAEDTMTGKSWCDKCMHQVSVRFEDPVNTKEDLIPILEARARMMNTEYKQAKIDRRLIDKKKSLAMEKIVEDGVFLFELIKLARQIGVERALRRKTDKIARMQLERMEDTLDSFLFSAMQTGGDPEKKTGELKMKIEQTCGIVNSTHHSLLIMEIDALREKSLEKDSRGEKNREEEARAHHVSLVQNDLEAESDAIYAEYFDSGESHSLSYNKTIFEQMCEERMKTRNRRNLERKRAKKSISMKEEEERVHCSSFLSPVKIIEKMHEKAKIYYQKNYLPRRISRTVYVHAPDSEKILGVALNRSSYITSSRVPGKVTVYLSPSSPVPCSSYVIMPLATRKKYEPEVLDVYCIRKWSTQTVSEKIPIDGIIDLRHPISSSQHTENLFVKAKEHFNMAEAADCLLIFPRTIIAHKDQVKRSLERKWTDVLLSLLLLFLAK</sequence>
<reference evidence="3" key="1">
    <citation type="journal article" date="2008" name="Nat. Genet.">
        <title>The Pristionchus pacificus genome provides a unique perspective on nematode lifestyle and parasitism.</title>
        <authorList>
            <person name="Dieterich C."/>
            <person name="Clifton S.W."/>
            <person name="Schuster L.N."/>
            <person name="Chinwalla A."/>
            <person name="Delehaunty K."/>
            <person name="Dinkelacker I."/>
            <person name="Fulton L."/>
            <person name="Fulton R."/>
            <person name="Godfrey J."/>
            <person name="Minx P."/>
            <person name="Mitreva M."/>
            <person name="Roeseler W."/>
            <person name="Tian H."/>
            <person name="Witte H."/>
            <person name="Yang S.P."/>
            <person name="Wilson R.K."/>
            <person name="Sommer R.J."/>
        </authorList>
    </citation>
    <scope>NUCLEOTIDE SEQUENCE [LARGE SCALE GENOMIC DNA]</scope>
    <source>
        <strain evidence="3">PS312</strain>
    </source>
</reference>
<feature type="compositionally biased region" description="Polar residues" evidence="1">
    <location>
        <begin position="178"/>
        <end position="189"/>
    </location>
</feature>
<proteinExistence type="predicted"/>